<gene>
    <name evidence="8" type="primary">SLC23A3</name>
</gene>
<feature type="transmembrane region" description="Helical" evidence="7">
    <location>
        <begin position="189"/>
        <end position="207"/>
    </location>
</feature>
<comment type="similarity">
    <text evidence="2">Belongs to the nucleobase:cation symporter-2 (NCS2) (TC 2.A.40) family.</text>
</comment>
<dbReference type="OMA" id="LTWGLSC"/>
<reference evidence="8" key="2">
    <citation type="submission" date="2025-08" db="UniProtKB">
        <authorList>
            <consortium name="Ensembl"/>
        </authorList>
    </citation>
    <scope>IDENTIFICATION</scope>
    <source>
        <strain evidence="8">Glennie</strain>
    </source>
</reference>
<dbReference type="FunCoup" id="A0A6I8NFH0">
    <property type="interactions" value="1"/>
</dbReference>
<dbReference type="InParanoid" id="A0A6I8NFH0"/>
<reference evidence="8 9" key="1">
    <citation type="journal article" date="2008" name="Nature">
        <title>Genome analysis of the platypus reveals unique signatures of evolution.</title>
        <authorList>
            <person name="Warren W.C."/>
            <person name="Hillier L.W."/>
            <person name="Marshall Graves J.A."/>
            <person name="Birney E."/>
            <person name="Ponting C.P."/>
            <person name="Grutzner F."/>
            <person name="Belov K."/>
            <person name="Miller W."/>
            <person name="Clarke L."/>
            <person name="Chinwalla A.T."/>
            <person name="Yang S.P."/>
            <person name="Heger A."/>
            <person name="Locke D.P."/>
            <person name="Miethke P."/>
            <person name="Waters P.D."/>
            <person name="Veyrunes F."/>
            <person name="Fulton L."/>
            <person name="Fulton B."/>
            <person name="Graves T."/>
            <person name="Wallis J."/>
            <person name="Puente X.S."/>
            <person name="Lopez-Otin C."/>
            <person name="Ordonez G.R."/>
            <person name="Eichler E.E."/>
            <person name="Chen L."/>
            <person name="Cheng Z."/>
            <person name="Deakin J.E."/>
            <person name="Alsop A."/>
            <person name="Thompson K."/>
            <person name="Kirby P."/>
            <person name="Papenfuss A.T."/>
            <person name="Wakefield M.J."/>
            <person name="Olender T."/>
            <person name="Lancet D."/>
            <person name="Huttley G.A."/>
            <person name="Smit A.F."/>
            <person name="Pask A."/>
            <person name="Temple-Smith P."/>
            <person name="Batzer M.A."/>
            <person name="Walker J.A."/>
            <person name="Konkel M.K."/>
            <person name="Harris R.S."/>
            <person name="Whittington C.M."/>
            <person name="Wong E.S."/>
            <person name="Gemmell N.J."/>
            <person name="Buschiazzo E."/>
            <person name="Vargas Jentzsch I.M."/>
            <person name="Merkel A."/>
            <person name="Schmitz J."/>
            <person name="Zemann A."/>
            <person name="Churakov G."/>
            <person name="Kriegs J.O."/>
            <person name="Brosius J."/>
            <person name="Murchison E.P."/>
            <person name="Sachidanandam R."/>
            <person name="Smith C."/>
            <person name="Hannon G.J."/>
            <person name="Tsend-Ayush E."/>
            <person name="McMillan D."/>
            <person name="Attenborough R."/>
            <person name="Rens W."/>
            <person name="Ferguson-Smith M."/>
            <person name="Lefevre C.M."/>
            <person name="Sharp J.A."/>
            <person name="Nicholas K.R."/>
            <person name="Ray D.A."/>
            <person name="Kube M."/>
            <person name="Reinhardt R."/>
            <person name="Pringle T.H."/>
            <person name="Taylor J."/>
            <person name="Jones R.C."/>
            <person name="Nixon B."/>
            <person name="Dacheux J.L."/>
            <person name="Niwa H."/>
            <person name="Sekita Y."/>
            <person name="Huang X."/>
            <person name="Stark A."/>
            <person name="Kheradpour P."/>
            <person name="Kellis M."/>
            <person name="Flicek P."/>
            <person name="Chen Y."/>
            <person name="Webber C."/>
            <person name="Hardison R."/>
            <person name="Nelson J."/>
            <person name="Hallsworth-Pepin K."/>
            <person name="Delehaunty K."/>
            <person name="Markovic C."/>
            <person name="Minx P."/>
            <person name="Feng Y."/>
            <person name="Kremitzki C."/>
            <person name="Mitreva M."/>
            <person name="Glasscock J."/>
            <person name="Wylie T."/>
            <person name="Wohldmann P."/>
            <person name="Thiru P."/>
            <person name="Nhan M.N."/>
            <person name="Pohl C.S."/>
            <person name="Smith S.M."/>
            <person name="Hou S."/>
            <person name="Nefedov M."/>
            <person name="de Jong P.J."/>
            <person name="Renfree M.B."/>
            <person name="Mardis E.R."/>
            <person name="Wilson R.K."/>
        </authorList>
    </citation>
    <scope>NUCLEOTIDE SEQUENCE [LARGE SCALE GENOMIC DNA]</scope>
    <source>
        <strain evidence="8 9">Glennie</strain>
    </source>
</reference>
<keyword evidence="5 7" id="KW-0472">Membrane</keyword>
<feature type="region of interest" description="Disordered" evidence="6">
    <location>
        <begin position="458"/>
        <end position="515"/>
    </location>
</feature>
<evidence type="ECO:0000256" key="4">
    <source>
        <dbReference type="ARBA" id="ARBA00022989"/>
    </source>
</evidence>
<dbReference type="GO" id="GO:0022857">
    <property type="term" value="F:transmembrane transporter activity"/>
    <property type="evidence" value="ECO:0007669"/>
    <property type="project" value="InterPro"/>
</dbReference>
<evidence type="ECO:0000256" key="7">
    <source>
        <dbReference type="SAM" id="Phobius"/>
    </source>
</evidence>
<evidence type="ECO:0000313" key="9">
    <source>
        <dbReference type="Proteomes" id="UP000002279"/>
    </source>
</evidence>
<protein>
    <recommendedName>
        <fullName evidence="10">Solute carrier family 23 member 3</fullName>
    </recommendedName>
</protein>
<dbReference type="Bgee" id="ENSOANG00000037778">
    <property type="expression patterns" value="Expressed in adult mammalian kidney and 3 other cell types or tissues"/>
</dbReference>
<keyword evidence="9" id="KW-1185">Reference proteome</keyword>
<evidence type="ECO:0000256" key="5">
    <source>
        <dbReference type="ARBA" id="ARBA00023136"/>
    </source>
</evidence>
<evidence type="ECO:0000256" key="3">
    <source>
        <dbReference type="ARBA" id="ARBA00022692"/>
    </source>
</evidence>
<dbReference type="AlphaFoldDB" id="A0A6I8NFH0"/>
<comment type="subcellular location">
    <subcellularLocation>
        <location evidence="1">Membrane</location>
        <topology evidence="1">Multi-pass membrane protein</topology>
    </subcellularLocation>
</comment>
<feature type="transmembrane region" description="Helical" evidence="7">
    <location>
        <begin position="419"/>
        <end position="437"/>
    </location>
</feature>
<proteinExistence type="inferred from homology"/>
<dbReference type="Proteomes" id="UP000002279">
    <property type="component" value="Chromosome 1"/>
</dbReference>
<dbReference type="InterPro" id="IPR006043">
    <property type="entry name" value="NCS2"/>
</dbReference>
<dbReference type="GO" id="GO:0016020">
    <property type="term" value="C:membrane"/>
    <property type="evidence" value="ECO:0007669"/>
    <property type="project" value="UniProtKB-SubCell"/>
</dbReference>
<sequence length="566" mass="56937">MSGAAARDPPPPSWGAPDGPQPSWGLCGLLAAQHVLVLTSLLCVSHLPLLGEDPGGPGPRPPAQLLASSFFSCGLTTLLQVWGGSRLPLVQAPTLEFLIPALVLTTVHTPPNAPQLLNNGSRAAASSRESLQEVSGAVLVSGLLRVTAGLLSGPGGLLARCGPLVLAPTLVVAGLTAHREAALLCAHHWGLALGLILLMVVCSQHLASCSVPACPRSPARRPPLPVFRLFSVVIPVACVWSLWALLGPARPPPSHLSGPAPAPWLWFPHPGEGGRPALTPRAVAAGTAMALASSASSLGCYTLAGQVLSLPAPPPHACSRGLVAEGLGSLLAGGLGGLGGSAASFANVGAIGLTQAGRRREVQLAGLLCVALGLSPRLAQALVTLPPPLHGAVLSVSQAPVLSGGLARFRAADLHSGRNVFLVGLAVFMALLLPRALTRRPPQRPPASLLLLLRTGTAPVTGHPPGAHRAPGTPRGRPPGGAVEQMGAVERKGARGRPPGGAVGRARWERTGTGGRSLGGAVELCGTGGRRGAATGGRCGADGRLGWAGWSGRALGGRCGAGTAGR</sequence>
<evidence type="ECO:0008006" key="10">
    <source>
        <dbReference type="Google" id="ProtNLM"/>
    </source>
</evidence>
<dbReference type="PANTHER" id="PTHR11119">
    <property type="entry name" value="XANTHINE-URACIL / VITAMIN C PERMEASE FAMILY MEMBER"/>
    <property type="match status" value="1"/>
</dbReference>
<feature type="transmembrane region" description="Helical" evidence="7">
    <location>
        <begin position="227"/>
        <end position="246"/>
    </location>
</feature>
<dbReference type="Ensembl" id="ENSOANT00000061107.1">
    <property type="protein sequence ID" value="ENSOANP00000039968.1"/>
    <property type="gene ID" value="ENSOANG00000037778.1"/>
</dbReference>
<evidence type="ECO:0000256" key="6">
    <source>
        <dbReference type="SAM" id="MobiDB-lite"/>
    </source>
</evidence>
<feature type="compositionally biased region" description="Low complexity" evidence="6">
    <location>
        <begin position="461"/>
        <end position="475"/>
    </location>
</feature>
<name>A0A6I8NFH0_ORNAN</name>
<organism evidence="8 9">
    <name type="scientific">Ornithorhynchus anatinus</name>
    <name type="common">Duckbill platypus</name>
    <dbReference type="NCBI Taxonomy" id="9258"/>
    <lineage>
        <taxon>Eukaryota</taxon>
        <taxon>Metazoa</taxon>
        <taxon>Chordata</taxon>
        <taxon>Craniata</taxon>
        <taxon>Vertebrata</taxon>
        <taxon>Euteleostomi</taxon>
        <taxon>Mammalia</taxon>
        <taxon>Monotremata</taxon>
        <taxon>Ornithorhynchidae</taxon>
        <taxon>Ornithorhynchus</taxon>
    </lineage>
</organism>
<evidence type="ECO:0000256" key="2">
    <source>
        <dbReference type="ARBA" id="ARBA00008821"/>
    </source>
</evidence>
<dbReference type="Pfam" id="PF00860">
    <property type="entry name" value="Xan_ur_permease"/>
    <property type="match status" value="1"/>
</dbReference>
<evidence type="ECO:0000313" key="8">
    <source>
        <dbReference type="Ensembl" id="ENSOANP00000039968.1"/>
    </source>
</evidence>
<keyword evidence="4 7" id="KW-1133">Transmembrane helix</keyword>
<dbReference type="GeneTree" id="ENSGT00950000182953"/>
<accession>A0A6I8NFH0</accession>
<reference evidence="8" key="3">
    <citation type="submission" date="2025-09" db="UniProtKB">
        <authorList>
            <consortium name="Ensembl"/>
        </authorList>
    </citation>
    <scope>IDENTIFICATION</scope>
    <source>
        <strain evidence="8">Glennie</strain>
    </source>
</reference>
<evidence type="ECO:0000256" key="1">
    <source>
        <dbReference type="ARBA" id="ARBA00004141"/>
    </source>
</evidence>
<keyword evidence="3 7" id="KW-0812">Transmembrane</keyword>